<evidence type="ECO:0000313" key="11">
    <source>
        <dbReference type="Proteomes" id="UP000268033"/>
    </source>
</evidence>
<comment type="function">
    <text evidence="9">Catalyzes 2 different reactions between oxygene and the acireductone 1,2-dihydroxy-3-keto-5-methylthiopentene (DHK-MTPene) depending upon the metal bound in the active site. Fe-containing acireductone dioxygenase (Fe-ARD) produces formate and 2-keto-4-methylthiobutyrate (KMTB), the alpha-ketoacid precursor of methionine in the methionine recycle pathway. Ni-containing acireductone dioxygenase (Ni-ARD) produces methylthiopropionate, carbon monoxide and formate, and does not lie on the methionine recycle pathway.</text>
</comment>
<feature type="binding site" evidence="9">
    <location>
        <position position="137"/>
    </location>
    <ligand>
        <name>Ni(2+)</name>
        <dbReference type="ChEBI" id="CHEBI:49786"/>
    </ligand>
</feature>
<dbReference type="GO" id="GO:0019509">
    <property type="term" value="P:L-methionine salvage from methylthioadenosine"/>
    <property type="evidence" value="ECO:0007669"/>
    <property type="project" value="UniProtKB-UniRule"/>
</dbReference>
<evidence type="ECO:0000256" key="3">
    <source>
        <dbReference type="ARBA" id="ARBA00022605"/>
    </source>
</evidence>
<evidence type="ECO:0000256" key="5">
    <source>
        <dbReference type="ARBA" id="ARBA00022964"/>
    </source>
</evidence>
<gene>
    <name evidence="9" type="primary">mtnD</name>
    <name evidence="10" type="ORF">EDC28_102227</name>
</gene>
<dbReference type="AlphaFoldDB" id="A0A3N1PMC2"/>
<keyword evidence="4 9" id="KW-0479">Metal-binding</keyword>
<dbReference type="RefSeq" id="WP_123420736.1">
    <property type="nucleotide sequence ID" value="NZ_RJUL01000002.1"/>
</dbReference>
<comment type="cofactor">
    <cofactor evidence="9">
        <name>Fe(2+)</name>
        <dbReference type="ChEBI" id="CHEBI:29033"/>
    </cofactor>
    <text evidence="9">Binds 1 Fe(2+) cation per monomer.</text>
</comment>
<evidence type="ECO:0000256" key="6">
    <source>
        <dbReference type="ARBA" id="ARBA00023002"/>
    </source>
</evidence>
<keyword evidence="2 9" id="KW-0533">Nickel</keyword>
<dbReference type="UniPathway" id="UPA00904">
    <property type="reaction ID" value="UER00878"/>
</dbReference>
<feature type="binding site" evidence="9">
    <location>
        <position position="95"/>
    </location>
    <ligand>
        <name>Fe(2+)</name>
        <dbReference type="ChEBI" id="CHEBI:29033"/>
    </ligand>
</feature>
<dbReference type="STRING" id="584787.GCA_001247655_03157"/>
<proteinExistence type="inferred from homology"/>
<feature type="binding site" evidence="9">
    <location>
        <position position="95"/>
    </location>
    <ligand>
        <name>Ni(2+)</name>
        <dbReference type="ChEBI" id="CHEBI:49786"/>
    </ligand>
</feature>
<name>A0A3N1PMC2_9GAMM</name>
<feature type="binding site" evidence="9">
    <location>
        <position position="99"/>
    </location>
    <ligand>
        <name>Fe(2+)</name>
        <dbReference type="ChEBI" id="CHEBI:29033"/>
    </ligand>
</feature>
<evidence type="ECO:0000256" key="7">
    <source>
        <dbReference type="ARBA" id="ARBA00023004"/>
    </source>
</evidence>
<protein>
    <recommendedName>
        <fullName evidence="9">Acireductone dioxygenase</fullName>
    </recommendedName>
    <alternativeName>
        <fullName evidence="9">1,2-dihydroxy-3-keto-5-methylthiopentene dioxygenase</fullName>
        <shortName evidence="9">DHK-MTPene dioxygenase</shortName>
    </alternativeName>
    <alternativeName>
        <fullName evidence="9">Acireductone dioxygenase (Fe(2+)-requiring)</fullName>
        <shortName evidence="9">ARD'</shortName>
        <shortName evidence="9">Fe-ARD</shortName>
        <ecNumber evidence="9">1.13.11.54</ecNumber>
    </alternativeName>
    <alternativeName>
        <fullName evidence="9">Acireductone dioxygenase (Ni(2+)-requiring)</fullName>
        <shortName evidence="9">ARD</shortName>
        <shortName evidence="9">Ni-ARD</shortName>
        <ecNumber evidence="9">1.13.11.53</ecNumber>
    </alternativeName>
</protein>
<feature type="binding site" evidence="9">
    <location>
        <position position="93"/>
    </location>
    <ligand>
        <name>Ni(2+)</name>
        <dbReference type="ChEBI" id="CHEBI:49786"/>
    </ligand>
</feature>
<evidence type="ECO:0000256" key="1">
    <source>
        <dbReference type="ARBA" id="ARBA00000428"/>
    </source>
</evidence>
<evidence type="ECO:0000313" key="10">
    <source>
        <dbReference type="EMBL" id="ROQ29855.1"/>
    </source>
</evidence>
<feature type="site" description="May play a role in transmitting local conformational changes" evidence="9">
    <location>
        <position position="98"/>
    </location>
</feature>
<dbReference type="Proteomes" id="UP000268033">
    <property type="component" value="Unassembled WGS sequence"/>
</dbReference>
<dbReference type="Gene3D" id="2.60.120.10">
    <property type="entry name" value="Jelly Rolls"/>
    <property type="match status" value="1"/>
</dbReference>
<sequence>MTTLTLCSENGIELGSWHDRAVVAEKLSAVGIAYQYLPPRSLDDLSPDAVMASYQDAINDWRQQSGYQSVDVVSIQPDNPNAGELRKKFLDEHIHVEDEVRFFAAGSGIFYLHLNNHVYAVTCTEGDFISVPAGTKHWFDMGTEPYFVAVRLFTNPDGWVAQHTGDKLAENFIDAA</sequence>
<comment type="catalytic activity">
    <reaction evidence="9">
        <text>1,2-dihydroxy-5-(methylsulfanyl)pent-1-en-3-one + O2 = 3-(methylsulfanyl)propanoate + CO + formate + 2 H(+)</text>
        <dbReference type="Rhea" id="RHEA:14161"/>
        <dbReference type="ChEBI" id="CHEBI:15378"/>
        <dbReference type="ChEBI" id="CHEBI:15379"/>
        <dbReference type="ChEBI" id="CHEBI:15740"/>
        <dbReference type="ChEBI" id="CHEBI:17245"/>
        <dbReference type="ChEBI" id="CHEBI:49016"/>
        <dbReference type="ChEBI" id="CHEBI:49252"/>
        <dbReference type="EC" id="1.13.11.53"/>
    </reaction>
</comment>
<dbReference type="CDD" id="cd02232">
    <property type="entry name" value="cupin_ARD"/>
    <property type="match status" value="1"/>
</dbReference>
<feature type="binding site" evidence="9">
    <location>
        <position position="93"/>
    </location>
    <ligand>
        <name>Fe(2+)</name>
        <dbReference type="ChEBI" id="CHEBI:29033"/>
    </ligand>
</feature>
<comment type="pathway">
    <text evidence="9">Amino-acid biosynthesis; L-methionine biosynthesis via salvage pathway; L-methionine from S-methyl-5-thio-alpha-D-ribose 1-phosphate: step 5/6.</text>
</comment>
<evidence type="ECO:0000256" key="2">
    <source>
        <dbReference type="ARBA" id="ARBA00022596"/>
    </source>
</evidence>
<keyword evidence="5 9" id="KW-0223">Dioxygenase</keyword>
<keyword evidence="8 9" id="KW-0486">Methionine biosynthesis</keyword>
<comment type="caution">
    <text evidence="10">The sequence shown here is derived from an EMBL/GenBank/DDBJ whole genome shotgun (WGS) entry which is preliminary data.</text>
</comment>
<dbReference type="GO" id="GO:0010309">
    <property type="term" value="F:acireductone dioxygenase [iron(II)-requiring] activity"/>
    <property type="evidence" value="ECO:0007669"/>
    <property type="project" value="UniProtKB-UniRule"/>
</dbReference>
<dbReference type="InterPro" id="IPR004313">
    <property type="entry name" value="ARD"/>
</dbReference>
<keyword evidence="3 9" id="KW-0028">Amino-acid biosynthesis</keyword>
<comment type="similarity">
    <text evidence="9">Belongs to the acireductone dioxygenase (ARD) family.</text>
</comment>
<evidence type="ECO:0000256" key="4">
    <source>
        <dbReference type="ARBA" id="ARBA00022723"/>
    </source>
</evidence>
<comment type="cofactor">
    <cofactor evidence="9">
        <name>Ni(2+)</name>
        <dbReference type="ChEBI" id="CHEBI:49786"/>
    </cofactor>
    <text evidence="9">Binds 1 nickel ion per monomer.</text>
</comment>
<evidence type="ECO:0000256" key="9">
    <source>
        <dbReference type="HAMAP-Rule" id="MF_01682"/>
    </source>
</evidence>
<dbReference type="GO" id="GO:0010308">
    <property type="term" value="F:acireductone dioxygenase (Ni2+-requiring) activity"/>
    <property type="evidence" value="ECO:0007669"/>
    <property type="project" value="UniProtKB-UniRule"/>
</dbReference>
<dbReference type="SUPFAM" id="SSF51182">
    <property type="entry name" value="RmlC-like cupins"/>
    <property type="match status" value="1"/>
</dbReference>
<keyword evidence="11" id="KW-1185">Reference proteome</keyword>
<organism evidence="10 11">
    <name type="scientific">Gallaecimonas pentaromativorans</name>
    <dbReference type="NCBI Taxonomy" id="584787"/>
    <lineage>
        <taxon>Bacteria</taxon>
        <taxon>Pseudomonadati</taxon>
        <taxon>Pseudomonadota</taxon>
        <taxon>Gammaproteobacteria</taxon>
        <taxon>Enterobacterales</taxon>
        <taxon>Gallaecimonadaceae</taxon>
        <taxon>Gallaecimonas</taxon>
    </lineage>
</organism>
<comment type="catalytic activity">
    <reaction evidence="1 9">
        <text>1,2-dihydroxy-5-(methylsulfanyl)pent-1-en-3-one + O2 = 4-methylsulfanyl-2-oxobutanoate + formate + 2 H(+)</text>
        <dbReference type="Rhea" id="RHEA:24504"/>
        <dbReference type="ChEBI" id="CHEBI:15378"/>
        <dbReference type="ChEBI" id="CHEBI:15379"/>
        <dbReference type="ChEBI" id="CHEBI:15740"/>
        <dbReference type="ChEBI" id="CHEBI:16723"/>
        <dbReference type="ChEBI" id="CHEBI:49252"/>
        <dbReference type="EC" id="1.13.11.54"/>
    </reaction>
</comment>
<dbReference type="HAMAP" id="MF_01682">
    <property type="entry name" value="Salvage_MtnD"/>
    <property type="match status" value="1"/>
</dbReference>
<comment type="subunit">
    <text evidence="9">Monomer.</text>
</comment>
<evidence type="ECO:0000256" key="8">
    <source>
        <dbReference type="ARBA" id="ARBA00023167"/>
    </source>
</evidence>
<dbReference type="GO" id="GO:0005506">
    <property type="term" value="F:iron ion binding"/>
    <property type="evidence" value="ECO:0007669"/>
    <property type="project" value="UniProtKB-UniRule"/>
</dbReference>
<feature type="site" description="May play a role in metal incorporation in vivo" evidence="9">
    <location>
        <position position="92"/>
    </location>
</feature>
<dbReference type="EC" id="1.13.11.54" evidence="9"/>
<keyword evidence="7 9" id="KW-0408">Iron</keyword>
<feature type="binding site" evidence="9">
    <location>
        <position position="99"/>
    </location>
    <ligand>
        <name>Ni(2+)</name>
        <dbReference type="ChEBI" id="CHEBI:49786"/>
    </ligand>
</feature>
<keyword evidence="6 9" id="KW-0560">Oxidoreductase</keyword>
<dbReference type="Pfam" id="PF03079">
    <property type="entry name" value="ARD"/>
    <property type="match status" value="1"/>
</dbReference>
<dbReference type="PANTHER" id="PTHR23418:SF0">
    <property type="entry name" value="ACIREDUCTONE DIOXYGENASE"/>
    <property type="match status" value="1"/>
</dbReference>
<dbReference type="EMBL" id="RJUL01000002">
    <property type="protein sequence ID" value="ROQ29855.1"/>
    <property type="molecule type" value="Genomic_DNA"/>
</dbReference>
<dbReference type="InterPro" id="IPR023956">
    <property type="entry name" value="ARD_bac"/>
</dbReference>
<feature type="binding site" evidence="9">
    <location>
        <position position="137"/>
    </location>
    <ligand>
        <name>Fe(2+)</name>
        <dbReference type="ChEBI" id="CHEBI:29033"/>
    </ligand>
</feature>
<feature type="site" description="Important to generate the dianion" evidence="9">
    <location>
        <position position="101"/>
    </location>
</feature>
<dbReference type="GO" id="GO:0016151">
    <property type="term" value="F:nickel cation binding"/>
    <property type="evidence" value="ECO:0007669"/>
    <property type="project" value="UniProtKB-UniRule"/>
</dbReference>
<dbReference type="InterPro" id="IPR014710">
    <property type="entry name" value="RmlC-like_jellyroll"/>
</dbReference>
<dbReference type="InterPro" id="IPR011051">
    <property type="entry name" value="RmlC_Cupin_sf"/>
</dbReference>
<dbReference type="EC" id="1.13.11.53" evidence="9"/>
<dbReference type="GO" id="GO:0019284">
    <property type="term" value="P:L-methionine salvage from S-adenosylmethionine"/>
    <property type="evidence" value="ECO:0007669"/>
    <property type="project" value="InterPro"/>
</dbReference>
<reference evidence="10 11" key="1">
    <citation type="submission" date="2018-11" db="EMBL/GenBank/DDBJ databases">
        <title>Genomic Encyclopedia of Type Strains, Phase IV (KMG-IV): sequencing the most valuable type-strain genomes for metagenomic binning, comparative biology and taxonomic classification.</title>
        <authorList>
            <person name="Goeker M."/>
        </authorList>
    </citation>
    <scope>NUCLEOTIDE SEQUENCE [LARGE SCALE GENOMIC DNA]</scope>
    <source>
        <strain evidence="10 11">DSM 21945</strain>
    </source>
</reference>
<dbReference type="PANTHER" id="PTHR23418">
    <property type="entry name" value="ACIREDUCTONE DIOXYGENASE"/>
    <property type="match status" value="1"/>
</dbReference>
<accession>A0A3N1PMC2</accession>